<dbReference type="InParanoid" id="M4B5R3"/>
<sequence>MILNLSLLELLLLPPVLLLVSGLALFNFQNVFRFLALNLKSYMTIPAVQVLKPCKLLVEKDKSRLVAVLLLLLFLIIDGDITDADKLRYALEQVLGKAASFKFNVSHVLMMAVVIMLMAVFEAIQKNNQLQEQQLKLRQKSKRA</sequence>
<organism evidence="2 3">
    <name type="scientific">Hyaloperonospora arabidopsidis (strain Emoy2)</name>
    <name type="common">Downy mildew agent</name>
    <name type="synonym">Peronospora arabidopsidis</name>
    <dbReference type="NCBI Taxonomy" id="559515"/>
    <lineage>
        <taxon>Eukaryota</taxon>
        <taxon>Sar</taxon>
        <taxon>Stramenopiles</taxon>
        <taxon>Oomycota</taxon>
        <taxon>Peronosporomycetes</taxon>
        <taxon>Peronosporales</taxon>
        <taxon>Peronosporaceae</taxon>
        <taxon>Hyaloperonospora</taxon>
    </lineage>
</organism>
<dbReference type="OMA" id="RYMTIPI"/>
<feature type="transmembrane region" description="Helical" evidence="1">
    <location>
        <begin position="101"/>
        <end position="121"/>
    </location>
</feature>
<evidence type="ECO:0000313" key="2">
    <source>
        <dbReference type="EnsemblProtists" id="HpaP801613"/>
    </source>
</evidence>
<keyword evidence="1" id="KW-1133">Transmembrane helix</keyword>
<reference evidence="3" key="1">
    <citation type="journal article" date="2010" name="Science">
        <title>Signatures of adaptation to obligate biotrophy in the Hyaloperonospora arabidopsidis genome.</title>
        <authorList>
            <person name="Baxter L."/>
            <person name="Tripathy S."/>
            <person name="Ishaque N."/>
            <person name="Boot N."/>
            <person name="Cabral A."/>
            <person name="Kemen E."/>
            <person name="Thines M."/>
            <person name="Ah-Fong A."/>
            <person name="Anderson R."/>
            <person name="Badejoko W."/>
            <person name="Bittner-Eddy P."/>
            <person name="Boore J.L."/>
            <person name="Chibucos M.C."/>
            <person name="Coates M."/>
            <person name="Dehal P."/>
            <person name="Delehaunty K."/>
            <person name="Dong S."/>
            <person name="Downton P."/>
            <person name="Dumas B."/>
            <person name="Fabro G."/>
            <person name="Fronick C."/>
            <person name="Fuerstenberg S.I."/>
            <person name="Fulton L."/>
            <person name="Gaulin E."/>
            <person name="Govers F."/>
            <person name="Hughes L."/>
            <person name="Humphray S."/>
            <person name="Jiang R.H."/>
            <person name="Judelson H."/>
            <person name="Kamoun S."/>
            <person name="Kyung K."/>
            <person name="Meijer H."/>
            <person name="Minx P."/>
            <person name="Morris P."/>
            <person name="Nelson J."/>
            <person name="Phuntumart V."/>
            <person name="Qutob D."/>
            <person name="Rehmany A."/>
            <person name="Rougon-Cardoso A."/>
            <person name="Ryden P."/>
            <person name="Torto-Alalibo T."/>
            <person name="Studholme D."/>
            <person name="Wang Y."/>
            <person name="Win J."/>
            <person name="Wood J."/>
            <person name="Clifton S.W."/>
            <person name="Rogers J."/>
            <person name="Van den Ackerveken G."/>
            <person name="Jones J.D."/>
            <person name="McDowell J.M."/>
            <person name="Beynon J."/>
            <person name="Tyler B.M."/>
        </authorList>
    </citation>
    <scope>NUCLEOTIDE SEQUENCE [LARGE SCALE GENOMIC DNA]</scope>
    <source>
        <strain evidence="3">Emoy2</strain>
    </source>
</reference>
<feature type="transmembrane region" description="Helical" evidence="1">
    <location>
        <begin position="63"/>
        <end position="81"/>
    </location>
</feature>
<proteinExistence type="predicted"/>
<protein>
    <submittedName>
        <fullName evidence="2">Uncharacterized protein</fullName>
    </submittedName>
</protein>
<evidence type="ECO:0000256" key="1">
    <source>
        <dbReference type="SAM" id="Phobius"/>
    </source>
</evidence>
<feature type="transmembrane region" description="Helical" evidence="1">
    <location>
        <begin position="7"/>
        <end position="26"/>
    </location>
</feature>
<accession>M4B5R3</accession>
<dbReference type="eggNOG" id="ENOG502SD7C">
    <property type="taxonomic scope" value="Eukaryota"/>
</dbReference>
<dbReference type="EnsemblProtists" id="HpaT801613">
    <property type="protein sequence ID" value="HpaP801613"/>
    <property type="gene ID" value="HpaG801613"/>
</dbReference>
<dbReference type="Proteomes" id="UP000011713">
    <property type="component" value="Unassembled WGS sequence"/>
</dbReference>
<keyword evidence="1" id="KW-0812">Transmembrane</keyword>
<reference evidence="2" key="2">
    <citation type="submission" date="2015-06" db="UniProtKB">
        <authorList>
            <consortium name="EnsemblProtists"/>
        </authorList>
    </citation>
    <scope>IDENTIFICATION</scope>
    <source>
        <strain evidence="2">Emoy2</strain>
    </source>
</reference>
<name>M4B5R3_HYAAE</name>
<dbReference type="VEuPathDB" id="FungiDB:HpaG801613"/>
<dbReference type="AlphaFoldDB" id="M4B5R3"/>
<dbReference type="HOGENOM" id="CLU_2066119_0_0_1"/>
<evidence type="ECO:0000313" key="3">
    <source>
        <dbReference type="Proteomes" id="UP000011713"/>
    </source>
</evidence>
<dbReference type="EMBL" id="JH598461">
    <property type="status" value="NOT_ANNOTATED_CDS"/>
    <property type="molecule type" value="Genomic_DNA"/>
</dbReference>
<keyword evidence="3" id="KW-1185">Reference proteome</keyword>
<keyword evidence="1" id="KW-0472">Membrane</keyword>